<proteinExistence type="predicted"/>
<dbReference type="EMBL" id="CALOZG010000040">
    <property type="protein sequence ID" value="CAH4034427.1"/>
    <property type="molecule type" value="Genomic_DNA"/>
</dbReference>
<keyword evidence="2" id="KW-1185">Reference proteome</keyword>
<sequence length="104" mass="12021">MPLKQLYEPANPHAIEWDHSYSKEGTEEKLLRMLNLLSISPAQVAAIEIETRGQAQNNMWSKHCEVRITASKCHTICHLRSSNQEIYACQFLSQQKFTPRSTNY</sequence>
<reference evidence="1" key="1">
    <citation type="submission" date="2022-05" db="EMBL/GenBank/DDBJ databases">
        <authorList>
            <person name="Okamura Y."/>
        </authorList>
    </citation>
    <scope>NUCLEOTIDE SEQUENCE</scope>
</reference>
<evidence type="ECO:0000313" key="2">
    <source>
        <dbReference type="Proteomes" id="UP001152562"/>
    </source>
</evidence>
<dbReference type="AlphaFoldDB" id="A0A9P0TS88"/>
<name>A0A9P0TS88_PIEBR</name>
<accession>A0A9P0TS88</accession>
<comment type="caution">
    <text evidence="1">The sequence shown here is derived from an EMBL/GenBank/DDBJ whole genome shotgun (WGS) entry which is preliminary data.</text>
</comment>
<evidence type="ECO:0000313" key="1">
    <source>
        <dbReference type="EMBL" id="CAH4034427.1"/>
    </source>
</evidence>
<protein>
    <submittedName>
        <fullName evidence="1">Uncharacterized protein</fullName>
    </submittedName>
</protein>
<organism evidence="1 2">
    <name type="scientific">Pieris brassicae</name>
    <name type="common">White butterfly</name>
    <name type="synonym">Large white butterfly</name>
    <dbReference type="NCBI Taxonomy" id="7116"/>
    <lineage>
        <taxon>Eukaryota</taxon>
        <taxon>Metazoa</taxon>
        <taxon>Ecdysozoa</taxon>
        <taxon>Arthropoda</taxon>
        <taxon>Hexapoda</taxon>
        <taxon>Insecta</taxon>
        <taxon>Pterygota</taxon>
        <taxon>Neoptera</taxon>
        <taxon>Endopterygota</taxon>
        <taxon>Lepidoptera</taxon>
        <taxon>Glossata</taxon>
        <taxon>Ditrysia</taxon>
        <taxon>Papilionoidea</taxon>
        <taxon>Pieridae</taxon>
        <taxon>Pierinae</taxon>
        <taxon>Pieris</taxon>
    </lineage>
</organism>
<gene>
    <name evidence="1" type="ORF">PIBRA_LOCUS10610</name>
</gene>
<dbReference type="Proteomes" id="UP001152562">
    <property type="component" value="Unassembled WGS sequence"/>
</dbReference>